<comment type="caution">
    <text evidence="3">The sequence shown here is derived from an EMBL/GenBank/DDBJ whole genome shotgun (WGS) entry which is preliminary data.</text>
</comment>
<name>A0ABP8NVB6_9BACT</name>
<evidence type="ECO:0000313" key="4">
    <source>
        <dbReference type="Proteomes" id="UP001500840"/>
    </source>
</evidence>
<organism evidence="3 4">
    <name type="scientific">Novipirellula rosea</name>
    <dbReference type="NCBI Taxonomy" id="1031540"/>
    <lineage>
        <taxon>Bacteria</taxon>
        <taxon>Pseudomonadati</taxon>
        <taxon>Planctomycetota</taxon>
        <taxon>Planctomycetia</taxon>
        <taxon>Pirellulales</taxon>
        <taxon>Pirellulaceae</taxon>
        <taxon>Novipirellula</taxon>
    </lineage>
</organism>
<dbReference type="PANTHER" id="PTHR11113">
    <property type="entry name" value="N-ACETYLGLUCOSAMINE-6-PHOSPHATE DEACETYLASE"/>
    <property type="match status" value="1"/>
</dbReference>
<accession>A0ABP8NVB6</accession>
<dbReference type="Gene3D" id="3.20.20.140">
    <property type="entry name" value="Metal-dependent hydrolases"/>
    <property type="match status" value="1"/>
</dbReference>
<keyword evidence="4" id="KW-1185">Reference proteome</keyword>
<evidence type="ECO:0000313" key="3">
    <source>
        <dbReference type="EMBL" id="GAA4472157.1"/>
    </source>
</evidence>
<sequence>MSGFIDLQVNGYAGVDFNSDELSEADLVAACTELACDGVEQTLATIITAPMDQMVSRITRIADWIESVPEIRKQIAGIHVEGPFISPVDGFVGAHPKAAVQLATADAAERLLDAGNGHVRLVTLAPEMDSGAAVTRFLRDRSVVVAAGHSDASVDELDRCIDAGLGLYTHLGNGCPSQLHRHDNIIQRVLSRSDRLMISFVADGHHVPTFALRNYLRCMPTENVVIVSDAIAAAGLGPGEYQLAGQTVYVDDDGAAWAECRTHFAGCATTLPKMREILIRDLGATTTEINAWMRDNPKRLLGYTPATSAAL</sequence>
<proteinExistence type="inferred from homology"/>
<gene>
    <name evidence="3" type="ORF">GCM10023156_68000</name>
</gene>
<dbReference type="PANTHER" id="PTHR11113:SF14">
    <property type="entry name" value="N-ACETYLGLUCOSAMINE-6-PHOSPHATE DEACETYLASE"/>
    <property type="match status" value="1"/>
</dbReference>
<evidence type="ECO:0000256" key="1">
    <source>
        <dbReference type="ARBA" id="ARBA00010716"/>
    </source>
</evidence>
<reference evidence="4" key="1">
    <citation type="journal article" date="2019" name="Int. J. Syst. Evol. Microbiol.">
        <title>The Global Catalogue of Microorganisms (GCM) 10K type strain sequencing project: providing services to taxonomists for standard genome sequencing and annotation.</title>
        <authorList>
            <consortium name="The Broad Institute Genomics Platform"/>
            <consortium name="The Broad Institute Genome Sequencing Center for Infectious Disease"/>
            <person name="Wu L."/>
            <person name="Ma J."/>
        </authorList>
    </citation>
    <scope>NUCLEOTIDE SEQUENCE [LARGE SCALE GENOMIC DNA]</scope>
    <source>
        <strain evidence="4">JCM 17759</strain>
    </source>
</reference>
<dbReference type="Proteomes" id="UP001500840">
    <property type="component" value="Unassembled WGS sequence"/>
</dbReference>
<dbReference type="EMBL" id="BAABGA010000120">
    <property type="protein sequence ID" value="GAA4472157.1"/>
    <property type="molecule type" value="Genomic_DNA"/>
</dbReference>
<evidence type="ECO:0000256" key="2">
    <source>
        <dbReference type="ARBA" id="ARBA00022801"/>
    </source>
</evidence>
<dbReference type="SUPFAM" id="SSF51556">
    <property type="entry name" value="Metallo-dependent hydrolases"/>
    <property type="match status" value="1"/>
</dbReference>
<comment type="similarity">
    <text evidence="1">Belongs to the metallo-dependent hydrolases superfamily. NagA family.</text>
</comment>
<dbReference type="RefSeq" id="WP_339936453.1">
    <property type="nucleotide sequence ID" value="NZ_BAABGA010000120.1"/>
</dbReference>
<keyword evidence="2" id="KW-0378">Hydrolase</keyword>
<protein>
    <submittedName>
        <fullName evidence="3">N-acetylglucosamine-6-phosphate deacetylase</fullName>
    </submittedName>
</protein>
<dbReference type="InterPro" id="IPR032466">
    <property type="entry name" value="Metal_Hydrolase"/>
</dbReference>